<dbReference type="KEGG" id="fuv:JR347_17610"/>
<feature type="transmembrane region" description="Helical" evidence="1">
    <location>
        <begin position="79"/>
        <end position="100"/>
    </location>
</feature>
<name>A0A975A109_9BACT</name>
<keyword evidence="1" id="KW-0812">Transmembrane</keyword>
<protein>
    <submittedName>
        <fullName evidence="2">Uncharacterized protein</fullName>
    </submittedName>
</protein>
<keyword evidence="1" id="KW-1133">Transmembrane helix</keyword>
<feature type="transmembrane region" description="Helical" evidence="1">
    <location>
        <begin position="156"/>
        <end position="182"/>
    </location>
</feature>
<evidence type="ECO:0000256" key="1">
    <source>
        <dbReference type="SAM" id="Phobius"/>
    </source>
</evidence>
<feature type="transmembrane region" description="Helical" evidence="1">
    <location>
        <begin position="194"/>
        <end position="215"/>
    </location>
</feature>
<keyword evidence="1" id="KW-0472">Membrane</keyword>
<proteinExistence type="predicted"/>
<feature type="transmembrane region" description="Helical" evidence="1">
    <location>
        <begin position="317"/>
        <end position="338"/>
    </location>
</feature>
<dbReference type="RefSeq" id="WP_205721887.1">
    <property type="nucleotide sequence ID" value="NZ_CP070608.1"/>
</dbReference>
<feature type="transmembrane region" description="Helical" evidence="1">
    <location>
        <begin position="7"/>
        <end position="27"/>
    </location>
</feature>
<keyword evidence="3" id="KW-1185">Reference proteome</keyword>
<evidence type="ECO:0000313" key="3">
    <source>
        <dbReference type="Proteomes" id="UP000662783"/>
    </source>
</evidence>
<dbReference type="Proteomes" id="UP000662783">
    <property type="component" value="Chromosome"/>
</dbReference>
<accession>A0A975A109</accession>
<dbReference type="AlphaFoldDB" id="A0A975A109"/>
<organism evidence="2 3">
    <name type="scientific">Fulvivirga lutea</name>
    <dbReference type="NCBI Taxonomy" id="2810512"/>
    <lineage>
        <taxon>Bacteria</taxon>
        <taxon>Pseudomonadati</taxon>
        <taxon>Bacteroidota</taxon>
        <taxon>Cytophagia</taxon>
        <taxon>Cytophagales</taxon>
        <taxon>Fulvivirgaceae</taxon>
        <taxon>Fulvivirga</taxon>
    </lineage>
</organism>
<gene>
    <name evidence="2" type="ORF">JR347_17610</name>
</gene>
<evidence type="ECO:0000313" key="2">
    <source>
        <dbReference type="EMBL" id="QSE97376.1"/>
    </source>
</evidence>
<dbReference type="EMBL" id="CP070608">
    <property type="protein sequence ID" value="QSE97376.1"/>
    <property type="molecule type" value="Genomic_DNA"/>
</dbReference>
<feature type="transmembrane region" description="Helical" evidence="1">
    <location>
        <begin position="350"/>
        <end position="368"/>
    </location>
</feature>
<feature type="transmembrane region" description="Helical" evidence="1">
    <location>
        <begin position="291"/>
        <end position="311"/>
    </location>
</feature>
<reference evidence="2" key="1">
    <citation type="submission" date="2021-02" db="EMBL/GenBank/DDBJ databases">
        <title>Fulvivirga sp. S481 isolated from sea water.</title>
        <authorList>
            <person name="Bae S.S."/>
            <person name="Baek K."/>
        </authorList>
    </citation>
    <scope>NUCLEOTIDE SEQUENCE</scope>
    <source>
        <strain evidence="2">S481</strain>
    </source>
</reference>
<feature type="transmembrane region" description="Helical" evidence="1">
    <location>
        <begin position="259"/>
        <end position="279"/>
    </location>
</feature>
<feature type="transmembrane region" description="Helical" evidence="1">
    <location>
        <begin position="133"/>
        <end position="150"/>
    </location>
</feature>
<sequence length="477" mass="54878">MKAINKDYLFSIFILFILILVLFWGILNTYAYTDVYEFILNAKNDNFINVFIQGGRLLYGVLIKSIFSQLSLVEHLKYVRLFSLFGGFILLTVLYQVLRFYKVENIYALAITVLFACSPSFNIIIIWAATFQVSWALLIALIAGYIAVEFKSNTSVFVSITLGIVALNLYQPAFTFFIIPVFIKWLTNRDSQILLKPLIVHVVTYVFYFITYKFYLFGLDLKPLERGGIEYNIVYDVLHFIAGPLKKSLSYNLIFVSRTWMKVIAAFSLIVIIINYIDIKTFSSKLRSKNVAITITIASVFFVFSMLPNVISLDKWISFRSMSTLFLLVIIHIIFALSNGLKNCSFKLQLVSISLLMIGSIFSAYYNINHGFISIQTAEFEIVKSEVSKISDDKSMVYIKPASMNSLAEMGYIKRVVTDEFGRFSTSSDWVPIPIVKMALDEKIRENVRVEVYGGQPLKENEILVDIEKEFKERYWR</sequence>
<feature type="transmembrane region" description="Helical" evidence="1">
    <location>
        <begin position="106"/>
        <end position="126"/>
    </location>
</feature>